<dbReference type="Proteomes" id="UP000472755">
    <property type="component" value="Unassembled WGS sequence"/>
</dbReference>
<sequence length="292" mass="33469">MIDTIENDRFRVQVNRLGTELWSVYDKPEQRECLWQGDPAVWPRRAPNLFPVCGSLRGGAALFDGVPRTIPLHGFLRDYDHALAERSAGRLLYRFTDSEETRAMYPFAFCVETEFVLEESGLRQTFTVINTGSRELPFSIGYHTGWMCPFDSSHSISDYRLVLEQDETADRVVNRDLVICGREPYLRGERTIELRDGVLTPNLVLEGLRSRWLRIEEKDTGRFTQIGIGGFPVVVLWSVPEHMPFVCVEPWHGLFEPAEPYGEFSEKPLVRRTAPGEQFSCCMQVCFGRAPL</sequence>
<dbReference type="AlphaFoldDB" id="A0A6L6LVL7"/>
<dbReference type="InterPro" id="IPR014718">
    <property type="entry name" value="GH-type_carb-bd"/>
</dbReference>
<evidence type="ECO:0000313" key="2">
    <source>
        <dbReference type="Proteomes" id="UP000472755"/>
    </source>
</evidence>
<dbReference type="InterPro" id="IPR011013">
    <property type="entry name" value="Gal_mutarotase_sf_dom"/>
</dbReference>
<dbReference type="EMBL" id="WMZU01000037">
    <property type="protein sequence ID" value="MTS28795.1"/>
    <property type="molecule type" value="Genomic_DNA"/>
</dbReference>
<dbReference type="RefSeq" id="WP_155202581.1">
    <property type="nucleotide sequence ID" value="NZ_WMZN01000039.1"/>
</dbReference>
<dbReference type="SUPFAM" id="SSF74650">
    <property type="entry name" value="Galactose mutarotase-like"/>
    <property type="match status" value="1"/>
</dbReference>
<organism evidence="1 2">
    <name type="scientific">Ruthenibacterium lactatiformans</name>
    <dbReference type="NCBI Taxonomy" id="1550024"/>
    <lineage>
        <taxon>Bacteria</taxon>
        <taxon>Bacillati</taxon>
        <taxon>Bacillota</taxon>
        <taxon>Clostridia</taxon>
        <taxon>Eubacteriales</taxon>
        <taxon>Oscillospiraceae</taxon>
        <taxon>Ruthenibacterium</taxon>
    </lineage>
</organism>
<dbReference type="Gene3D" id="2.70.98.10">
    <property type="match status" value="1"/>
</dbReference>
<dbReference type="GO" id="GO:0016853">
    <property type="term" value="F:isomerase activity"/>
    <property type="evidence" value="ECO:0007669"/>
    <property type="project" value="InterPro"/>
</dbReference>
<dbReference type="CDD" id="cd09024">
    <property type="entry name" value="Aldose_epim_lacX"/>
    <property type="match status" value="1"/>
</dbReference>
<name>A0A6L6LVL7_9FIRM</name>
<dbReference type="GO" id="GO:0030246">
    <property type="term" value="F:carbohydrate binding"/>
    <property type="evidence" value="ECO:0007669"/>
    <property type="project" value="InterPro"/>
</dbReference>
<evidence type="ECO:0008006" key="3">
    <source>
        <dbReference type="Google" id="ProtNLM"/>
    </source>
</evidence>
<protein>
    <recommendedName>
        <fullName evidence="3">Aldose 1-epimerase family protein</fullName>
    </recommendedName>
</protein>
<dbReference type="GO" id="GO:0005975">
    <property type="term" value="P:carbohydrate metabolic process"/>
    <property type="evidence" value="ECO:0007669"/>
    <property type="project" value="InterPro"/>
</dbReference>
<accession>A0A6L6LVL7</accession>
<dbReference type="InterPro" id="IPR037481">
    <property type="entry name" value="LacX"/>
</dbReference>
<dbReference type="InterPro" id="IPR008183">
    <property type="entry name" value="Aldose_1/G6P_1-epimerase"/>
</dbReference>
<gene>
    <name evidence="1" type="ORF">GMD59_16110</name>
</gene>
<proteinExistence type="predicted"/>
<dbReference type="Pfam" id="PF01263">
    <property type="entry name" value="Aldose_epim"/>
    <property type="match status" value="1"/>
</dbReference>
<reference evidence="1 2" key="1">
    <citation type="journal article" date="2019" name="Nat. Med.">
        <title>A library of human gut bacterial isolates paired with longitudinal multiomics data enables mechanistic microbiome research.</title>
        <authorList>
            <person name="Poyet M."/>
            <person name="Groussin M."/>
            <person name="Gibbons S.M."/>
            <person name="Avila-Pacheco J."/>
            <person name="Jiang X."/>
            <person name="Kearney S.M."/>
            <person name="Perrotta A.R."/>
            <person name="Berdy B."/>
            <person name="Zhao S."/>
            <person name="Lieberman T.D."/>
            <person name="Swanson P.K."/>
            <person name="Smith M."/>
            <person name="Roesemann S."/>
            <person name="Alexander J.E."/>
            <person name="Rich S.A."/>
            <person name="Livny J."/>
            <person name="Vlamakis H."/>
            <person name="Clish C."/>
            <person name="Bullock K."/>
            <person name="Deik A."/>
            <person name="Scott J."/>
            <person name="Pierce K.A."/>
            <person name="Xavier R.J."/>
            <person name="Alm E.J."/>
        </authorList>
    </citation>
    <scope>NUCLEOTIDE SEQUENCE [LARGE SCALE GENOMIC DNA]</scope>
    <source>
        <strain evidence="1 2">BIOML-A4</strain>
    </source>
</reference>
<evidence type="ECO:0000313" key="1">
    <source>
        <dbReference type="EMBL" id="MTS28795.1"/>
    </source>
</evidence>
<comment type="caution">
    <text evidence="1">The sequence shown here is derived from an EMBL/GenBank/DDBJ whole genome shotgun (WGS) entry which is preliminary data.</text>
</comment>